<sequence>MPRKIAFLGGGGVRTPLVVFGINESAQTLNAEELMLYDVDRHRAEMIARLGREVVRRESGALKISVAKSPEEAVDGASFVLNSVRVGGIGSRANDERAAMQCGYPGQETTGPGGVAMGQRTIPVAIEQARLVERLAPSAWIINFTNPAGLITQAIAHHSDARVIGICDTPTELLHRIQTALQAPTKDVVCEYVGLNHLGWVRRVTLRGEDVTSRILQDDAILSQLYSAPLFDHELIRAIGLIPTEYLFFYYSRRRALENQRKQGATRGEQIAAMNEPLMQRLIELLTAGEDAAALQAYVDYLNLRSGSYMKLEGEGKSAFDEATPQEDPFRAASGYHRIALQVMNALSSETPESVIVNLRNGNTIPEIAPGDIIEAATQISRTQLAPIPVGPLPEAVRGLVLAVKAYERAAIAAAVSGSERDLRKAMLLYPSIGEWEPSEELLKTMKWSSKA</sequence>
<name>A0A5B9EDW1_9BACT</name>
<dbReference type="SUPFAM" id="SSF51735">
    <property type="entry name" value="NAD(P)-binding Rossmann-fold domains"/>
    <property type="match status" value="1"/>
</dbReference>
<evidence type="ECO:0000313" key="14">
    <source>
        <dbReference type="Proteomes" id="UP000321820"/>
    </source>
</evidence>
<keyword evidence="3 11" id="KW-0378">Hydrolase</keyword>
<dbReference type="PROSITE" id="PS01324">
    <property type="entry name" value="GLYCOSYL_HYDROL_F4"/>
    <property type="match status" value="1"/>
</dbReference>
<feature type="binding site" evidence="9">
    <location>
        <position position="197"/>
    </location>
    <ligand>
        <name>Mn(2+)</name>
        <dbReference type="ChEBI" id="CHEBI:29035"/>
    </ligand>
</feature>
<dbReference type="InterPro" id="IPR036291">
    <property type="entry name" value="NAD(P)-bd_dom_sf"/>
</dbReference>
<keyword evidence="4 11" id="KW-0520">NAD</keyword>
<dbReference type="PRINTS" id="PR00732">
    <property type="entry name" value="GLHYDRLASE4"/>
</dbReference>
<feature type="binding site" evidence="8">
    <location>
        <position position="92"/>
    </location>
    <ligand>
        <name>substrate</name>
    </ligand>
</feature>
<dbReference type="InterPro" id="IPR015955">
    <property type="entry name" value="Lactate_DH/Glyco_Ohase_4_C"/>
</dbReference>
<dbReference type="GO" id="GO:0005975">
    <property type="term" value="P:carbohydrate metabolic process"/>
    <property type="evidence" value="ECO:0007669"/>
    <property type="project" value="InterPro"/>
</dbReference>
<evidence type="ECO:0000256" key="10">
    <source>
        <dbReference type="PIRSR" id="PIRSR601088-4"/>
    </source>
</evidence>
<dbReference type="GO" id="GO:0046872">
    <property type="term" value="F:metal ion binding"/>
    <property type="evidence" value="ECO:0007669"/>
    <property type="project" value="UniProtKB-KW"/>
</dbReference>
<dbReference type="SUPFAM" id="SSF56327">
    <property type="entry name" value="LDH C-terminal domain-like"/>
    <property type="match status" value="1"/>
</dbReference>
<comment type="cofactor">
    <cofactor evidence="11">
        <name>NAD(+)</name>
        <dbReference type="ChEBI" id="CHEBI:57540"/>
    </cofactor>
    <text evidence="11">Binds 1 NAD(+) per subunit.</text>
</comment>
<evidence type="ECO:0000256" key="3">
    <source>
        <dbReference type="ARBA" id="ARBA00022801"/>
    </source>
</evidence>
<reference evidence="13 14" key="1">
    <citation type="submission" date="2019-08" db="EMBL/GenBank/DDBJ databases">
        <title>Complete genome sequence of Terriglobus albidus strain ORNL.</title>
        <authorList>
            <person name="Podar M."/>
        </authorList>
    </citation>
    <scope>NUCLEOTIDE SEQUENCE [LARGE SCALE GENOMIC DNA]</scope>
    <source>
        <strain evidence="13 14">ORNL</strain>
    </source>
</reference>
<evidence type="ECO:0000256" key="11">
    <source>
        <dbReference type="RuleBase" id="RU361152"/>
    </source>
</evidence>
<dbReference type="KEGG" id="talb:FTW19_09985"/>
<proteinExistence type="inferred from homology"/>
<evidence type="ECO:0000256" key="1">
    <source>
        <dbReference type="ARBA" id="ARBA00010141"/>
    </source>
</evidence>
<evidence type="ECO:0000313" key="13">
    <source>
        <dbReference type="EMBL" id="QEE28296.1"/>
    </source>
</evidence>
<keyword evidence="5 9" id="KW-0464">Manganese</keyword>
<dbReference type="InterPro" id="IPR022616">
    <property type="entry name" value="Glyco_hydro_4_C"/>
</dbReference>
<keyword evidence="2 9" id="KW-0479">Metal-binding</keyword>
<protein>
    <submittedName>
        <fullName evidence="13">6-phospho-beta-glucosidase</fullName>
    </submittedName>
</protein>
<dbReference type="PANTHER" id="PTHR32092:SF5">
    <property type="entry name" value="6-PHOSPHO-BETA-GLUCOSIDASE"/>
    <property type="match status" value="1"/>
</dbReference>
<dbReference type="OrthoDB" id="9808275at2"/>
<feature type="active site" description="Proton donor" evidence="7">
    <location>
        <position position="168"/>
    </location>
</feature>
<keyword evidence="9" id="KW-0533">Nickel</keyword>
<feature type="binding site" evidence="8">
    <location>
        <position position="146"/>
    </location>
    <ligand>
        <name>substrate</name>
    </ligand>
</feature>
<evidence type="ECO:0000259" key="12">
    <source>
        <dbReference type="Pfam" id="PF11975"/>
    </source>
</evidence>
<organism evidence="13 14">
    <name type="scientific">Terriglobus albidus</name>
    <dbReference type="NCBI Taxonomy" id="1592106"/>
    <lineage>
        <taxon>Bacteria</taxon>
        <taxon>Pseudomonadati</taxon>
        <taxon>Acidobacteriota</taxon>
        <taxon>Terriglobia</taxon>
        <taxon>Terriglobales</taxon>
        <taxon>Acidobacteriaceae</taxon>
        <taxon>Terriglobus</taxon>
    </lineage>
</organism>
<dbReference type="PANTHER" id="PTHR32092">
    <property type="entry name" value="6-PHOSPHO-BETA-GLUCOSIDASE-RELATED"/>
    <property type="match status" value="1"/>
</dbReference>
<accession>A0A5B9EDW1</accession>
<evidence type="ECO:0000256" key="9">
    <source>
        <dbReference type="PIRSR" id="PIRSR601088-3"/>
    </source>
</evidence>
<dbReference type="Gene3D" id="3.40.50.720">
    <property type="entry name" value="NAD(P)-binding Rossmann-like Domain"/>
    <property type="match status" value="1"/>
</dbReference>
<keyword evidence="14" id="KW-1185">Reference proteome</keyword>
<dbReference type="Pfam" id="PF02056">
    <property type="entry name" value="Glyco_hydro_4"/>
    <property type="match status" value="1"/>
</dbReference>
<feature type="domain" description="Glycosyl hydrolase family 4 C-terminal" evidence="12">
    <location>
        <begin position="192"/>
        <end position="431"/>
    </location>
</feature>
<dbReference type="GO" id="GO:0004553">
    <property type="term" value="F:hydrolase activity, hydrolyzing O-glycosyl compounds"/>
    <property type="evidence" value="ECO:0007669"/>
    <property type="project" value="InterPro"/>
</dbReference>
<dbReference type="InterPro" id="IPR019802">
    <property type="entry name" value="GlycHydrolase_4_CS"/>
</dbReference>
<evidence type="ECO:0000256" key="4">
    <source>
        <dbReference type="ARBA" id="ARBA00023027"/>
    </source>
</evidence>
<dbReference type="EMBL" id="CP042806">
    <property type="protein sequence ID" value="QEE28296.1"/>
    <property type="molecule type" value="Genomic_DNA"/>
</dbReference>
<keyword evidence="6 11" id="KW-0326">Glycosidase</keyword>
<evidence type="ECO:0000256" key="6">
    <source>
        <dbReference type="ARBA" id="ARBA00023295"/>
    </source>
</evidence>
<feature type="site" description="Increases basicity of active site Tyr" evidence="10">
    <location>
        <position position="108"/>
    </location>
</feature>
<dbReference type="InterPro" id="IPR001088">
    <property type="entry name" value="Glyco_hydro_4"/>
</dbReference>
<evidence type="ECO:0000256" key="2">
    <source>
        <dbReference type="ARBA" id="ARBA00022723"/>
    </source>
</evidence>
<keyword evidence="9" id="KW-0170">Cobalt</keyword>
<evidence type="ECO:0000256" key="7">
    <source>
        <dbReference type="PIRSR" id="PIRSR601088-1"/>
    </source>
</evidence>
<gene>
    <name evidence="13" type="ORF">FTW19_09985</name>
</gene>
<dbReference type="AlphaFoldDB" id="A0A5B9EDW1"/>
<dbReference type="Pfam" id="PF11975">
    <property type="entry name" value="Glyco_hydro_4C"/>
    <property type="match status" value="1"/>
</dbReference>
<dbReference type="Proteomes" id="UP000321820">
    <property type="component" value="Chromosome"/>
</dbReference>
<keyword evidence="9" id="KW-0408">Iron</keyword>
<evidence type="ECO:0000256" key="8">
    <source>
        <dbReference type="PIRSR" id="PIRSR601088-2"/>
    </source>
</evidence>
<dbReference type="Gene3D" id="3.90.110.10">
    <property type="entry name" value="Lactate dehydrogenase/glycoside hydrolase, family 4, C-terminal"/>
    <property type="match status" value="1"/>
</dbReference>
<dbReference type="RefSeq" id="WP_147647486.1">
    <property type="nucleotide sequence ID" value="NZ_CP042806.1"/>
</dbReference>
<evidence type="ECO:0000256" key="5">
    <source>
        <dbReference type="ARBA" id="ARBA00023211"/>
    </source>
</evidence>
<feature type="active site" description="Proton acceptor" evidence="7">
    <location>
        <position position="246"/>
    </location>
</feature>
<dbReference type="GO" id="GO:0016616">
    <property type="term" value="F:oxidoreductase activity, acting on the CH-OH group of donors, NAD or NADP as acceptor"/>
    <property type="evidence" value="ECO:0007669"/>
    <property type="project" value="InterPro"/>
</dbReference>
<feature type="binding site" evidence="9">
    <location>
        <position position="167"/>
    </location>
    <ligand>
        <name>Mn(2+)</name>
        <dbReference type="ChEBI" id="CHEBI:29035"/>
    </ligand>
</feature>
<comment type="similarity">
    <text evidence="1 11">Belongs to the glycosyl hydrolase 4 family.</text>
</comment>